<dbReference type="InterPro" id="IPR036188">
    <property type="entry name" value="FAD/NAD-bd_sf"/>
</dbReference>
<dbReference type="InterPro" id="IPR051820">
    <property type="entry name" value="FAD-binding_MO"/>
</dbReference>
<keyword evidence="6" id="KW-0503">Monooxygenase</keyword>
<evidence type="ECO:0000256" key="3">
    <source>
        <dbReference type="ARBA" id="ARBA00022827"/>
    </source>
</evidence>
<evidence type="ECO:0000256" key="1">
    <source>
        <dbReference type="ARBA" id="ARBA00001974"/>
    </source>
</evidence>
<dbReference type="PANTHER" id="PTHR43872">
    <property type="entry name" value="MONOOXYGENASE, PUTATIVE (AFU_ORTHOLOGUE AFUA_8G02570)-RELATED"/>
    <property type="match status" value="1"/>
</dbReference>
<dbReference type="RefSeq" id="XP_013241845.1">
    <property type="nucleotide sequence ID" value="XM_013386391.1"/>
</dbReference>
<evidence type="ECO:0000313" key="8">
    <source>
        <dbReference type="Proteomes" id="UP000027361"/>
    </source>
</evidence>
<dbReference type="EMBL" id="JMSN01000076">
    <property type="protein sequence ID" value="KDN41789.1"/>
    <property type="molecule type" value="Genomic_DNA"/>
</dbReference>
<dbReference type="PRINTS" id="PR00411">
    <property type="entry name" value="PNDRDTASEI"/>
</dbReference>
<dbReference type="SUPFAM" id="SSF51905">
    <property type="entry name" value="FAD/NAD(P)-binding domain"/>
    <property type="match status" value="1"/>
</dbReference>
<dbReference type="STRING" id="1037660.A0A066VSL1"/>
<keyword evidence="3" id="KW-0274">FAD</keyword>
<evidence type="ECO:0000256" key="4">
    <source>
        <dbReference type="ARBA" id="ARBA00022857"/>
    </source>
</evidence>
<dbReference type="GO" id="GO:0050661">
    <property type="term" value="F:NADP binding"/>
    <property type="evidence" value="ECO:0007669"/>
    <property type="project" value="InterPro"/>
</dbReference>
<dbReference type="FunFam" id="3.50.50.60:FF:000228">
    <property type="entry name" value="FAD-containing monooxygenase EthA"/>
    <property type="match status" value="1"/>
</dbReference>
<dbReference type="OrthoDB" id="74360at2759"/>
<keyword evidence="2" id="KW-0285">Flavoprotein</keyword>
<comment type="caution">
    <text evidence="7">The sequence shown here is derived from an EMBL/GenBank/DDBJ whole genome shotgun (WGS) entry which is preliminary data.</text>
</comment>
<dbReference type="InParanoid" id="A0A066VSL1"/>
<dbReference type="AlphaFoldDB" id="A0A066VSL1"/>
<organism evidence="7 8">
    <name type="scientific">Tilletiaria anomala (strain ATCC 24038 / CBS 436.72 / UBC 951)</name>
    <dbReference type="NCBI Taxonomy" id="1037660"/>
    <lineage>
        <taxon>Eukaryota</taxon>
        <taxon>Fungi</taxon>
        <taxon>Dikarya</taxon>
        <taxon>Basidiomycota</taxon>
        <taxon>Ustilaginomycotina</taxon>
        <taxon>Exobasidiomycetes</taxon>
        <taxon>Georgefischeriales</taxon>
        <taxon>Tilletiariaceae</taxon>
        <taxon>Tilletiaria</taxon>
    </lineage>
</organism>
<dbReference type="Gene3D" id="3.50.50.60">
    <property type="entry name" value="FAD/NAD(P)-binding domain"/>
    <property type="match status" value="2"/>
</dbReference>
<reference evidence="7 8" key="1">
    <citation type="submission" date="2014-05" db="EMBL/GenBank/DDBJ databases">
        <title>Draft genome sequence of a rare smut relative, Tilletiaria anomala UBC 951.</title>
        <authorList>
            <consortium name="DOE Joint Genome Institute"/>
            <person name="Toome M."/>
            <person name="Kuo A."/>
            <person name="Henrissat B."/>
            <person name="Lipzen A."/>
            <person name="Tritt A."/>
            <person name="Yoshinaga Y."/>
            <person name="Zane M."/>
            <person name="Barry K."/>
            <person name="Grigoriev I.V."/>
            <person name="Spatafora J.W."/>
            <person name="Aimea M.C."/>
        </authorList>
    </citation>
    <scope>NUCLEOTIDE SEQUENCE [LARGE SCALE GENOMIC DNA]</scope>
    <source>
        <strain evidence="7 8">UBC 951</strain>
    </source>
</reference>
<evidence type="ECO:0000313" key="7">
    <source>
        <dbReference type="EMBL" id="KDN41789.1"/>
    </source>
</evidence>
<dbReference type="OMA" id="ASWTLKC"/>
<dbReference type="GO" id="GO:0050660">
    <property type="term" value="F:flavin adenine dinucleotide binding"/>
    <property type="evidence" value="ECO:0007669"/>
    <property type="project" value="InterPro"/>
</dbReference>
<dbReference type="Pfam" id="PF00743">
    <property type="entry name" value="FMO-like"/>
    <property type="match status" value="1"/>
</dbReference>
<evidence type="ECO:0000256" key="6">
    <source>
        <dbReference type="ARBA" id="ARBA00023033"/>
    </source>
</evidence>
<evidence type="ECO:0000256" key="5">
    <source>
        <dbReference type="ARBA" id="ARBA00023002"/>
    </source>
</evidence>
<keyword evidence="8" id="KW-1185">Reference proteome</keyword>
<dbReference type="GeneID" id="25267265"/>
<dbReference type="Proteomes" id="UP000027361">
    <property type="component" value="Unassembled WGS sequence"/>
</dbReference>
<dbReference type="PANTHER" id="PTHR43872:SF1">
    <property type="entry name" value="MONOOXYGENASE, PUTATIVE (AFU_ORTHOLOGUE AFUA_8G02570)-RELATED"/>
    <property type="match status" value="1"/>
</dbReference>
<keyword evidence="4" id="KW-0521">NADP</keyword>
<evidence type="ECO:0000256" key="2">
    <source>
        <dbReference type="ARBA" id="ARBA00022630"/>
    </source>
</evidence>
<dbReference type="InterPro" id="IPR020946">
    <property type="entry name" value="Flavin_mOase-like"/>
</dbReference>
<dbReference type="GO" id="GO:0004499">
    <property type="term" value="F:N,N-dimethylaniline monooxygenase activity"/>
    <property type="evidence" value="ECO:0007669"/>
    <property type="project" value="InterPro"/>
</dbReference>
<gene>
    <name evidence="7" type="ORF">K437DRAFT_295517</name>
</gene>
<name>A0A066VSL1_TILAU</name>
<keyword evidence="5" id="KW-0560">Oxidoreductase</keyword>
<sequence length="512" mass="57218">MGHSSRQGVESVGPAVPTAAAASVPTEVDVLIVGAGISGINAAYRVQNDTKRSYAIIEMRHDLGGTWSLFQYPGIRSDSDMYTLGFPFAPWKNAQAVADGPAIYRYVNDTARQFGIYDKIHFDSKAAGASWSSVEGKWTVQVEATSGQASKTVKCNYLYWCSGYYDYVNEHKADIPGLHTEFAGQVVHPQFWPKDLDWANKRVVVIGSGATAVTLLPALADNASHVTMLQRSPSYFVALPRADPIATVIKFLFPEKVAHTMLRYIWAIKYFSFYKMCRTFPRFMRSTLRLLTRWHLDKRTPLDPHFNPSYKPWDQRICFVPDGDMFTAIRSGKASVVTDTIDTVTKNGIKLNSGKEIAADIIIPATGLRVQLFGGAELEVDGKKIHAGEKFIYKGFMLQDVPNMCISFGYTIISWSLGSDVTAQHVCRLLNKLTFTGMDYVVPQAPPGEKIEPCALLNLNSGYLQRAESYMPKQGSKGPWYMRNNWFKDRREVQKDTLDDCLVYGKASKTLK</sequence>
<accession>A0A066VSL1</accession>
<proteinExistence type="predicted"/>
<dbReference type="HOGENOM" id="CLU_032067_2_0_1"/>
<protein>
    <submittedName>
        <fullName evidence="7">FAD/NAD(P)-binding domain-containing protein</fullName>
    </submittedName>
</protein>
<comment type="cofactor">
    <cofactor evidence="1">
        <name>FAD</name>
        <dbReference type="ChEBI" id="CHEBI:57692"/>
    </cofactor>
</comment>